<dbReference type="InterPro" id="IPR013057">
    <property type="entry name" value="AA_transpt_TM"/>
</dbReference>
<evidence type="ECO:0000256" key="6">
    <source>
        <dbReference type="ARBA" id="ARBA00022989"/>
    </source>
</evidence>
<dbReference type="OrthoDB" id="1684102at2759"/>
<evidence type="ECO:0000256" key="9">
    <source>
        <dbReference type="SAM" id="Phobius"/>
    </source>
</evidence>
<evidence type="ECO:0000256" key="7">
    <source>
        <dbReference type="ARBA" id="ARBA00023136"/>
    </source>
</evidence>
<evidence type="ECO:0000259" key="10">
    <source>
        <dbReference type="Pfam" id="PF01490"/>
    </source>
</evidence>
<evidence type="ECO:0000256" key="1">
    <source>
        <dbReference type="ARBA" id="ARBA00004141"/>
    </source>
</evidence>
<dbReference type="GO" id="GO:0016757">
    <property type="term" value="F:glycosyltransferase activity"/>
    <property type="evidence" value="ECO:0007669"/>
    <property type="project" value="InterPro"/>
</dbReference>
<dbReference type="PANTHER" id="PTHR22950">
    <property type="entry name" value="AMINO ACID TRANSPORTER"/>
    <property type="match status" value="1"/>
</dbReference>
<comment type="caution">
    <text evidence="11">The sequence shown here is derived from an EMBL/GenBank/DDBJ whole genome shotgun (WGS) entry which is preliminary data.</text>
</comment>
<keyword evidence="7 9" id="KW-0472">Membrane</keyword>
<keyword evidence="4" id="KW-0808">Transferase</keyword>
<feature type="transmembrane region" description="Helical" evidence="9">
    <location>
        <begin position="413"/>
        <end position="436"/>
    </location>
</feature>
<feature type="transmembrane region" description="Helical" evidence="9">
    <location>
        <begin position="448"/>
        <end position="471"/>
    </location>
</feature>
<feature type="region of interest" description="Disordered" evidence="8">
    <location>
        <begin position="181"/>
        <end position="229"/>
    </location>
</feature>
<dbReference type="InParanoid" id="A0A423VIY9"/>
<name>A0A423VIY9_9PEZI</name>
<comment type="similarity">
    <text evidence="3">Belongs to the MNN1/MNT family.</text>
</comment>
<dbReference type="SUPFAM" id="SSF53448">
    <property type="entry name" value="Nucleotide-diphospho-sugar transferases"/>
    <property type="match status" value="1"/>
</dbReference>
<dbReference type="InterPro" id="IPR029044">
    <property type="entry name" value="Nucleotide-diphossugar_trans"/>
</dbReference>
<dbReference type="GO" id="GO:0005302">
    <property type="term" value="F:L-tyrosine transmembrane transporter activity"/>
    <property type="evidence" value="ECO:0007669"/>
    <property type="project" value="TreeGrafter"/>
</dbReference>
<evidence type="ECO:0000313" key="11">
    <source>
        <dbReference type="EMBL" id="ROV90958.1"/>
    </source>
</evidence>
<evidence type="ECO:0000256" key="3">
    <source>
        <dbReference type="ARBA" id="ARBA00009105"/>
    </source>
</evidence>
<evidence type="ECO:0000256" key="2">
    <source>
        <dbReference type="ARBA" id="ARBA00008066"/>
    </source>
</evidence>
<accession>A0A423VIY9</accession>
<evidence type="ECO:0000313" key="12">
    <source>
        <dbReference type="Proteomes" id="UP000285146"/>
    </source>
</evidence>
<feature type="transmembrane region" description="Helical" evidence="9">
    <location>
        <begin position="309"/>
        <end position="329"/>
    </location>
</feature>
<feature type="compositionally biased region" description="Acidic residues" evidence="8">
    <location>
        <begin position="181"/>
        <end position="203"/>
    </location>
</feature>
<feature type="transmembrane region" description="Helical" evidence="9">
    <location>
        <begin position="615"/>
        <end position="633"/>
    </location>
</feature>
<comment type="subcellular location">
    <subcellularLocation>
        <location evidence="1">Membrane</location>
        <topology evidence="1">Multi-pass membrane protein</topology>
    </subcellularLocation>
</comment>
<keyword evidence="5 9" id="KW-0812">Transmembrane</keyword>
<keyword evidence="12" id="KW-1185">Reference proteome</keyword>
<feature type="domain" description="Amino acid transporter transmembrane" evidence="10">
    <location>
        <begin position="233"/>
        <end position="594"/>
    </location>
</feature>
<feature type="compositionally biased region" description="Basic and acidic residues" evidence="8">
    <location>
        <begin position="1"/>
        <end position="12"/>
    </location>
</feature>
<feature type="transmembrane region" description="Helical" evidence="9">
    <location>
        <begin position="561"/>
        <end position="581"/>
    </location>
</feature>
<feature type="transmembrane region" description="Helical" evidence="9">
    <location>
        <begin position="373"/>
        <end position="393"/>
    </location>
</feature>
<dbReference type="STRING" id="1230097.A0A423VIY9"/>
<feature type="region of interest" description="Disordered" evidence="8">
    <location>
        <begin position="45"/>
        <end position="78"/>
    </location>
</feature>
<dbReference type="AlphaFoldDB" id="A0A423VIY9"/>
<reference evidence="11 12" key="1">
    <citation type="submission" date="2015-09" db="EMBL/GenBank/DDBJ databases">
        <title>Host preference determinants of Valsa canker pathogens revealed by comparative genomics.</title>
        <authorList>
            <person name="Yin Z."/>
            <person name="Huang L."/>
        </authorList>
    </citation>
    <scope>NUCLEOTIDE SEQUENCE [LARGE SCALE GENOMIC DNA]</scope>
    <source>
        <strain evidence="11 12">SXYLt</strain>
    </source>
</reference>
<protein>
    <recommendedName>
        <fullName evidence="10">Amino acid transporter transmembrane domain-containing protein</fullName>
    </recommendedName>
</protein>
<feature type="transmembrane region" description="Helical" evidence="9">
    <location>
        <begin position="491"/>
        <end position="516"/>
    </location>
</feature>
<dbReference type="GO" id="GO:0005774">
    <property type="term" value="C:vacuolar membrane"/>
    <property type="evidence" value="ECO:0007669"/>
    <property type="project" value="TreeGrafter"/>
</dbReference>
<evidence type="ECO:0000256" key="5">
    <source>
        <dbReference type="ARBA" id="ARBA00022692"/>
    </source>
</evidence>
<dbReference type="InterPro" id="IPR022751">
    <property type="entry name" value="Alpha_mannosyltransferase"/>
</dbReference>
<feature type="transmembrane region" description="Helical" evidence="9">
    <location>
        <begin position="537"/>
        <end position="555"/>
    </location>
</feature>
<feature type="region of interest" description="Disordered" evidence="8">
    <location>
        <begin position="1"/>
        <end position="31"/>
    </location>
</feature>
<dbReference type="PANTHER" id="PTHR22950:SF332">
    <property type="entry name" value="AMINO ACID TRANSPORTER (EUROFUNG)"/>
    <property type="match status" value="1"/>
</dbReference>
<dbReference type="Pfam" id="PF11051">
    <property type="entry name" value="Mannosyl_trans3"/>
    <property type="match status" value="2"/>
</dbReference>
<organism evidence="11 12">
    <name type="scientific">Cytospora leucostoma</name>
    <dbReference type="NCBI Taxonomy" id="1230097"/>
    <lineage>
        <taxon>Eukaryota</taxon>
        <taxon>Fungi</taxon>
        <taxon>Dikarya</taxon>
        <taxon>Ascomycota</taxon>
        <taxon>Pezizomycotina</taxon>
        <taxon>Sordariomycetes</taxon>
        <taxon>Sordariomycetidae</taxon>
        <taxon>Diaporthales</taxon>
        <taxon>Cytosporaceae</taxon>
        <taxon>Cytospora</taxon>
    </lineage>
</organism>
<evidence type="ECO:0000256" key="4">
    <source>
        <dbReference type="ARBA" id="ARBA00022679"/>
    </source>
</evidence>
<feature type="transmembrane region" description="Helical" evidence="9">
    <location>
        <begin position="263"/>
        <end position="284"/>
    </location>
</feature>
<proteinExistence type="inferred from homology"/>
<keyword evidence="6 9" id="KW-1133">Transmembrane helix</keyword>
<sequence length="1194" mass="129107">MSSHRSIPDPFDRLNTGSPSQRDDGEQQRMAAVVAEHLPEGYTAAFDGLIHAAPAAQDETAPNPNPSQERAEEDGLPAESSLRLQGGDIHRDLFKIPAQKQYQGIHRAMTFSHPERTEPSHDQMTAAEISQIQGFRRHHVLQRHRRRRTGFTGGANIPITRDFVEFLDLYGAFAGEDLADSDDDEEAITSDDEADGQTEDDQQPTETSPLVRRRPRHLRRKSSRVLRQQGDAGTAKTFFTLLKAFVGTGIMFLPKAFNNGGILFSSLCMLFIAAISMWAFHLLLGCRKAVGGGYGEIGQAISGDKMRTVILTSITLSQLGFVCTGLVFVADNWFSFLTAVTDGANPLGIKSLIALQAVLLVPLSFIRNISKLGFAATLADVFILIGLCYIWQYDLGFLAKHGMHESVRLFNPSAYTLTIGASIFTFEGIGLVIPIHASMRSPEKFEKLLGVVMLIITCVFTSVGALCYATFGSDTQIEVINNFPQDSKLVNAVQFMYALAVLIGNPVQLYPAMRILEGKVFGHRSGKKDVLTKWKKNAFRTSLVFLCCAISIAGSANLDRFVALIGSVACVPLVYVYPPFLHYRAVAQTKKEKVADVVLMVLGPAFLKSRAGARWLLAFVVASTICFVIYVYHSDTNHTILRQLLPSTNTNINTDAQPEQQDQTSTPGPDDPSSPPSAAVPAQQHTRPPWISTPAVFDAAEVPGYAAPPPPSSSLPDRPLALHPVLSSAMASFLSRPVLTHAQAAPQNEAACPRAQLDSQVNPDQLAGERAGWVSVGAERIVAMRRGALGYLEARSAAEGEGALVGPGRGPDGQPVARGSRGVVLAAGNRGTVGRAVACVREMKKLGWRDGVDGGVEVFHFEGEMADDGQRRQLEELGVTVRTVSTKKAPGQWKNFELKAESILRSSFDEVLYLDSDNFPLSNPADLFEARLFRDPAGGNAVFWPDLNRDHPDNAVHRLLGIPCHDAWELDSGQLLIAKSGNGGLNLAALYLAQHMAEDGSYWFSGGDKDTFRYAFLALGIPYTPAPRWLSLLGNTLDRRSDDDDDDDDDDNNDNNFCGAAMLQYGLSPPAAPGAADPADPTHPPPLFLHANLLKHQGGGMRRPGRGGVFTHLRRLSPLQDDVRAGPGTALRGAAGSARAVPGRGLCSDIRAFGAAGAGAEVETVDARGVYGGAMAGLEEEYFGYPGTRPGVWR</sequence>
<evidence type="ECO:0000256" key="8">
    <source>
        <dbReference type="SAM" id="MobiDB-lite"/>
    </source>
</evidence>
<feature type="compositionally biased region" description="Basic residues" evidence="8">
    <location>
        <begin position="211"/>
        <end position="224"/>
    </location>
</feature>
<gene>
    <name evidence="11" type="ORF">VPNG_10084</name>
</gene>
<dbReference type="Proteomes" id="UP000285146">
    <property type="component" value="Unassembled WGS sequence"/>
</dbReference>
<feature type="region of interest" description="Disordered" evidence="8">
    <location>
        <begin position="650"/>
        <end position="686"/>
    </location>
</feature>
<dbReference type="EMBL" id="LKEB01000094">
    <property type="protein sequence ID" value="ROV90958.1"/>
    <property type="molecule type" value="Genomic_DNA"/>
</dbReference>
<feature type="transmembrane region" description="Helical" evidence="9">
    <location>
        <begin position="349"/>
        <end position="366"/>
    </location>
</feature>
<dbReference type="Pfam" id="PF01490">
    <property type="entry name" value="Aa_trans"/>
    <property type="match status" value="1"/>
</dbReference>
<comment type="similarity">
    <text evidence="2">Belongs to the amino acid/polyamine transporter 2 family.</text>
</comment>
<feature type="compositionally biased region" description="Polar residues" evidence="8">
    <location>
        <begin position="650"/>
        <end position="659"/>
    </location>
</feature>